<dbReference type="EC" id="1.17.1.8" evidence="9"/>
<keyword evidence="12" id="KW-0732">Signal</keyword>
<sequence length="330" mass="34890">MIFRNSFFALWALAALHVSNGFTPATQKSQGRLSALFMADGNSDATIMVNGMPGPMATAAAEACLRKGLKLSPVAMTGPEIEPCTITVSDMVSGKSANVRLIPSTETDELAAAIAGAKEGAGEKNLLAIDYTHPSAVNANALFYIDNQLPFVMGTTGGDRDKLMADVTAAKHFAVIAPNMGKQIVAMQAALEDLASKYPSAFAGYTLQVTESHQKTKADTSGTAKAVIDSLKELSDDGFTYDDINMIRGDEEAMEFGVPEEGLKGHAFHTYTLTSADGSVQFGLQHNVVGRTVYAEGTADAVKFLSKKLKTESEGKVYSMINVLEAGALD</sequence>
<gene>
    <name evidence="15" type="ORF">SEMRO_394_G133940.1</name>
</gene>
<keyword evidence="5" id="KW-0560">Oxidoreductase</keyword>
<dbReference type="InterPro" id="IPR036291">
    <property type="entry name" value="NAD(P)-bd_dom_sf"/>
</dbReference>
<dbReference type="GO" id="GO:0009089">
    <property type="term" value="P:lysine biosynthetic process via diaminopimelate"/>
    <property type="evidence" value="ECO:0007669"/>
    <property type="project" value="InterPro"/>
</dbReference>
<dbReference type="InterPro" id="IPR023940">
    <property type="entry name" value="DHDPR_bac"/>
</dbReference>
<dbReference type="InterPro" id="IPR011859">
    <property type="entry name" value="Dihydrodipicolinate_Rdtase_pln"/>
</dbReference>
<reference evidence="15" key="1">
    <citation type="submission" date="2020-06" db="EMBL/GenBank/DDBJ databases">
        <authorList>
            <consortium name="Plant Systems Biology data submission"/>
        </authorList>
    </citation>
    <scope>NUCLEOTIDE SEQUENCE</scope>
    <source>
        <strain evidence="15">D6</strain>
    </source>
</reference>
<feature type="chain" id="PRO_5040406007" description="4-hydroxy-tetrahydrodipicolinate reductase" evidence="12">
    <location>
        <begin position="22"/>
        <end position="330"/>
    </location>
</feature>
<evidence type="ECO:0000256" key="4">
    <source>
        <dbReference type="ARBA" id="ARBA00022915"/>
    </source>
</evidence>
<dbReference type="NCBIfam" id="TIGR02130">
    <property type="entry name" value="dapB_plant"/>
    <property type="match status" value="1"/>
</dbReference>
<protein>
    <recommendedName>
        <fullName evidence="9">4-hydroxy-tetrahydrodipicolinate reductase</fullName>
        <ecNumber evidence="9">1.17.1.8</ecNumber>
    </recommendedName>
</protein>
<accession>A0A9N8HEP8</accession>
<evidence type="ECO:0000256" key="2">
    <source>
        <dbReference type="ARBA" id="ARBA00022605"/>
    </source>
</evidence>
<evidence type="ECO:0000256" key="11">
    <source>
        <dbReference type="ARBA" id="ARBA00049396"/>
    </source>
</evidence>
<dbReference type="Gene3D" id="3.30.360.10">
    <property type="entry name" value="Dihydrodipicolinate Reductase, domain 2"/>
    <property type="match status" value="1"/>
</dbReference>
<dbReference type="Pfam" id="PF01113">
    <property type="entry name" value="DapB_N"/>
    <property type="match status" value="1"/>
</dbReference>
<comment type="catalytic activity">
    <reaction evidence="11">
        <text>(S)-2,3,4,5-tetrahydrodipicolinate + NAD(+) + H2O = (2S,4S)-4-hydroxy-2,3,4,5-tetrahydrodipicolinate + NADH + H(+)</text>
        <dbReference type="Rhea" id="RHEA:35323"/>
        <dbReference type="ChEBI" id="CHEBI:15377"/>
        <dbReference type="ChEBI" id="CHEBI:15378"/>
        <dbReference type="ChEBI" id="CHEBI:16845"/>
        <dbReference type="ChEBI" id="CHEBI:57540"/>
        <dbReference type="ChEBI" id="CHEBI:57945"/>
        <dbReference type="ChEBI" id="CHEBI:67139"/>
        <dbReference type="EC" id="1.17.1.8"/>
    </reaction>
</comment>
<evidence type="ECO:0000256" key="7">
    <source>
        <dbReference type="ARBA" id="ARBA00023154"/>
    </source>
</evidence>
<organism evidence="15 16">
    <name type="scientific">Seminavis robusta</name>
    <dbReference type="NCBI Taxonomy" id="568900"/>
    <lineage>
        <taxon>Eukaryota</taxon>
        <taxon>Sar</taxon>
        <taxon>Stramenopiles</taxon>
        <taxon>Ochrophyta</taxon>
        <taxon>Bacillariophyta</taxon>
        <taxon>Bacillariophyceae</taxon>
        <taxon>Bacillariophycidae</taxon>
        <taxon>Naviculales</taxon>
        <taxon>Naviculaceae</taxon>
        <taxon>Seminavis</taxon>
    </lineage>
</organism>
<evidence type="ECO:0000256" key="3">
    <source>
        <dbReference type="ARBA" id="ARBA00022857"/>
    </source>
</evidence>
<dbReference type="SUPFAM" id="SSF51735">
    <property type="entry name" value="NAD(P)-binding Rossmann-fold domains"/>
    <property type="match status" value="1"/>
</dbReference>
<evidence type="ECO:0000256" key="12">
    <source>
        <dbReference type="SAM" id="SignalP"/>
    </source>
</evidence>
<keyword evidence="4" id="KW-0220">Diaminopimelate biosynthesis</keyword>
<comment type="pathway">
    <text evidence="8">Amino-acid biosynthesis; L-lysine biosynthesis via DAP pathway; (S)-tetrahydrodipicolinate from L-aspartate: step 4/4.</text>
</comment>
<evidence type="ECO:0000256" key="9">
    <source>
        <dbReference type="ARBA" id="ARBA00038983"/>
    </source>
</evidence>
<dbReference type="EMBL" id="CAICTM010000393">
    <property type="protein sequence ID" value="CAB9509560.1"/>
    <property type="molecule type" value="Genomic_DNA"/>
</dbReference>
<keyword evidence="6" id="KW-0520">NAD</keyword>
<proteinExistence type="inferred from homology"/>
<keyword evidence="3" id="KW-0521">NADP</keyword>
<dbReference type="AlphaFoldDB" id="A0A9N8HEP8"/>
<name>A0A9N8HEP8_9STRA</name>
<keyword evidence="7" id="KW-0457">Lysine biosynthesis</keyword>
<feature type="domain" description="Dihydrodipicolinate reductase N-terminal" evidence="13">
    <location>
        <begin position="47"/>
        <end position="180"/>
    </location>
</feature>
<dbReference type="GO" id="GO:0008839">
    <property type="term" value="F:4-hydroxy-tetrahydrodipicolinate reductase"/>
    <property type="evidence" value="ECO:0007669"/>
    <property type="project" value="UniProtKB-EC"/>
</dbReference>
<evidence type="ECO:0000256" key="1">
    <source>
        <dbReference type="ARBA" id="ARBA00006642"/>
    </source>
</evidence>
<evidence type="ECO:0000259" key="13">
    <source>
        <dbReference type="Pfam" id="PF01113"/>
    </source>
</evidence>
<evidence type="ECO:0000313" key="16">
    <source>
        <dbReference type="Proteomes" id="UP001153069"/>
    </source>
</evidence>
<evidence type="ECO:0000256" key="5">
    <source>
        <dbReference type="ARBA" id="ARBA00023002"/>
    </source>
</evidence>
<dbReference type="GO" id="GO:0009570">
    <property type="term" value="C:chloroplast stroma"/>
    <property type="evidence" value="ECO:0007669"/>
    <property type="project" value="TreeGrafter"/>
</dbReference>
<evidence type="ECO:0000259" key="14">
    <source>
        <dbReference type="Pfam" id="PF05173"/>
    </source>
</evidence>
<evidence type="ECO:0000256" key="6">
    <source>
        <dbReference type="ARBA" id="ARBA00023027"/>
    </source>
</evidence>
<dbReference type="InterPro" id="IPR000846">
    <property type="entry name" value="DapB_N"/>
</dbReference>
<comment type="caution">
    <text evidence="15">The sequence shown here is derived from an EMBL/GenBank/DDBJ whole genome shotgun (WGS) entry which is preliminary data.</text>
</comment>
<dbReference type="GO" id="GO:0019877">
    <property type="term" value="P:diaminopimelate biosynthetic process"/>
    <property type="evidence" value="ECO:0007669"/>
    <property type="project" value="UniProtKB-KW"/>
</dbReference>
<evidence type="ECO:0000256" key="10">
    <source>
        <dbReference type="ARBA" id="ARBA00049080"/>
    </source>
</evidence>
<feature type="signal peptide" evidence="12">
    <location>
        <begin position="1"/>
        <end position="21"/>
    </location>
</feature>
<comment type="similarity">
    <text evidence="1">Belongs to the DapB family.</text>
</comment>
<keyword evidence="16" id="KW-1185">Reference proteome</keyword>
<dbReference type="OrthoDB" id="10259487at2759"/>
<dbReference type="GO" id="GO:0070402">
    <property type="term" value="F:NADPH binding"/>
    <property type="evidence" value="ECO:0007669"/>
    <property type="project" value="InterPro"/>
</dbReference>
<dbReference type="InterPro" id="IPR022663">
    <property type="entry name" value="DapB_C"/>
</dbReference>
<feature type="domain" description="Dihydrodipicolinate reductase C-terminal" evidence="14">
    <location>
        <begin position="186"/>
        <end position="324"/>
    </location>
</feature>
<dbReference type="Pfam" id="PF05173">
    <property type="entry name" value="DapB_C"/>
    <property type="match status" value="1"/>
</dbReference>
<evidence type="ECO:0000313" key="15">
    <source>
        <dbReference type="EMBL" id="CAB9509560.1"/>
    </source>
</evidence>
<dbReference type="PANTHER" id="PTHR20836:SF0">
    <property type="entry name" value="4-HYDROXY-TETRAHYDRODIPICOLINATE REDUCTASE 1, CHLOROPLASTIC-RELATED"/>
    <property type="match status" value="1"/>
</dbReference>
<dbReference type="PANTHER" id="PTHR20836">
    <property type="entry name" value="DIHYDRODIPICOLINATE REDUCTASE"/>
    <property type="match status" value="1"/>
</dbReference>
<dbReference type="Proteomes" id="UP001153069">
    <property type="component" value="Unassembled WGS sequence"/>
</dbReference>
<keyword evidence="2" id="KW-0028">Amino-acid biosynthesis</keyword>
<dbReference type="Gene3D" id="3.40.50.720">
    <property type="entry name" value="NAD(P)-binding Rossmann-like Domain"/>
    <property type="match status" value="1"/>
</dbReference>
<evidence type="ECO:0000256" key="8">
    <source>
        <dbReference type="ARBA" id="ARBA00037922"/>
    </source>
</evidence>
<comment type="catalytic activity">
    <reaction evidence="10">
        <text>(S)-2,3,4,5-tetrahydrodipicolinate + NADP(+) + H2O = (2S,4S)-4-hydroxy-2,3,4,5-tetrahydrodipicolinate + NADPH + H(+)</text>
        <dbReference type="Rhea" id="RHEA:35331"/>
        <dbReference type="ChEBI" id="CHEBI:15377"/>
        <dbReference type="ChEBI" id="CHEBI:15378"/>
        <dbReference type="ChEBI" id="CHEBI:16845"/>
        <dbReference type="ChEBI" id="CHEBI:57783"/>
        <dbReference type="ChEBI" id="CHEBI:58349"/>
        <dbReference type="ChEBI" id="CHEBI:67139"/>
        <dbReference type="EC" id="1.17.1.8"/>
    </reaction>
</comment>